<reference evidence="1 2" key="1">
    <citation type="submission" date="2018-11" db="EMBL/GenBank/DDBJ databases">
        <authorList>
            <consortium name="Pathogen Informatics"/>
        </authorList>
    </citation>
    <scope>NUCLEOTIDE SEQUENCE [LARGE SCALE GENOMIC DNA]</scope>
    <source>
        <strain>Denwood</strain>
        <strain evidence="2">Zambia</strain>
    </source>
</reference>
<name>A0A3P8D7N6_9TREM</name>
<protein>
    <submittedName>
        <fullName evidence="1">Uncharacterized protein</fullName>
    </submittedName>
</protein>
<organism evidence="1 2">
    <name type="scientific">Schistosoma mattheei</name>
    <dbReference type="NCBI Taxonomy" id="31246"/>
    <lineage>
        <taxon>Eukaryota</taxon>
        <taxon>Metazoa</taxon>
        <taxon>Spiralia</taxon>
        <taxon>Lophotrochozoa</taxon>
        <taxon>Platyhelminthes</taxon>
        <taxon>Trematoda</taxon>
        <taxon>Digenea</taxon>
        <taxon>Strigeidida</taxon>
        <taxon>Schistosomatoidea</taxon>
        <taxon>Schistosomatidae</taxon>
        <taxon>Schistosoma</taxon>
    </lineage>
</organism>
<dbReference type="EMBL" id="UZAL01005210">
    <property type="protein sequence ID" value="VDO92335.1"/>
    <property type="molecule type" value="Genomic_DNA"/>
</dbReference>
<dbReference type="AlphaFoldDB" id="A0A3P8D7N6"/>
<dbReference type="Proteomes" id="UP000269396">
    <property type="component" value="Unassembled WGS sequence"/>
</dbReference>
<accession>A0A3P8D7N6</accession>
<keyword evidence="2" id="KW-1185">Reference proteome</keyword>
<evidence type="ECO:0000313" key="1">
    <source>
        <dbReference type="EMBL" id="VDO92335.1"/>
    </source>
</evidence>
<proteinExistence type="predicted"/>
<evidence type="ECO:0000313" key="2">
    <source>
        <dbReference type="Proteomes" id="UP000269396"/>
    </source>
</evidence>
<gene>
    <name evidence="1" type="ORF">SMTD_LOCUS3132</name>
</gene>
<sequence length="32" mass="4110">MNMAYFYRFHLKFSPWPELLYHNQALLQKYMK</sequence>